<protein>
    <recommendedName>
        <fullName evidence="9">Wax synthase domain-containing protein</fullName>
    </recommendedName>
</protein>
<evidence type="ECO:0000256" key="2">
    <source>
        <dbReference type="ARBA" id="ARBA00005179"/>
    </source>
</evidence>
<feature type="domain" description="Wax synthase" evidence="9">
    <location>
        <begin position="280"/>
        <end position="348"/>
    </location>
</feature>
<evidence type="ECO:0000256" key="3">
    <source>
        <dbReference type="ARBA" id="ARBA00007282"/>
    </source>
</evidence>
<keyword evidence="6 8" id="KW-1133">Transmembrane helix</keyword>
<dbReference type="PANTHER" id="PTHR31595">
    <property type="entry name" value="LONG-CHAIN-ALCOHOL O-FATTY-ACYLTRANSFERASE 3-RELATED"/>
    <property type="match status" value="1"/>
</dbReference>
<dbReference type="GO" id="GO:0008374">
    <property type="term" value="F:O-acyltransferase activity"/>
    <property type="evidence" value="ECO:0007669"/>
    <property type="project" value="InterPro"/>
</dbReference>
<feature type="transmembrane region" description="Helical" evidence="8">
    <location>
        <begin position="393"/>
        <end position="413"/>
    </location>
</feature>
<dbReference type="STRING" id="764103.G7E605"/>
<dbReference type="InterPro" id="IPR044851">
    <property type="entry name" value="Wax_synthase"/>
</dbReference>
<dbReference type="GO" id="GO:0006629">
    <property type="term" value="P:lipid metabolic process"/>
    <property type="evidence" value="ECO:0007669"/>
    <property type="project" value="InterPro"/>
</dbReference>
<keyword evidence="11" id="KW-1185">Reference proteome</keyword>
<evidence type="ECO:0000256" key="7">
    <source>
        <dbReference type="ARBA" id="ARBA00023136"/>
    </source>
</evidence>
<dbReference type="AlphaFoldDB" id="G7E605"/>
<dbReference type="InParanoid" id="G7E605"/>
<accession>G7E605</accession>
<dbReference type="RefSeq" id="XP_014569219.1">
    <property type="nucleotide sequence ID" value="XM_014713733.1"/>
</dbReference>
<gene>
    <name evidence="10" type="primary">Mo04948</name>
    <name evidence="10" type="ORF">E5Q_04948</name>
</gene>
<comment type="similarity">
    <text evidence="3">Belongs to the wax synthase family.</text>
</comment>
<dbReference type="Pfam" id="PF13813">
    <property type="entry name" value="MBOAT_2"/>
    <property type="match status" value="1"/>
</dbReference>
<comment type="pathway">
    <text evidence="2">Secondary metabolite biosynthesis.</text>
</comment>
<comment type="caution">
    <text evidence="10">The sequence shown here is derived from an EMBL/GenBank/DDBJ whole genome shotgun (WGS) entry which is preliminary data.</text>
</comment>
<dbReference type="Proteomes" id="UP000009131">
    <property type="component" value="Unassembled WGS sequence"/>
</dbReference>
<organism evidence="10 11">
    <name type="scientific">Mixia osmundae (strain CBS 9802 / IAM 14324 / JCM 22182 / KY 12970)</name>
    <dbReference type="NCBI Taxonomy" id="764103"/>
    <lineage>
        <taxon>Eukaryota</taxon>
        <taxon>Fungi</taxon>
        <taxon>Dikarya</taxon>
        <taxon>Basidiomycota</taxon>
        <taxon>Pucciniomycotina</taxon>
        <taxon>Mixiomycetes</taxon>
        <taxon>Mixiales</taxon>
        <taxon>Mixiaceae</taxon>
        <taxon>Mixia</taxon>
    </lineage>
</organism>
<dbReference type="InterPro" id="IPR032805">
    <property type="entry name" value="Wax_synthase_dom"/>
</dbReference>
<reference evidence="10 11" key="2">
    <citation type="journal article" date="2012" name="Open Biol.">
        <title>Characteristics of nucleosomes and linker DNA regions on the genome of the basidiomycete Mixia osmundae revealed by mono- and dinucleosome mapping.</title>
        <authorList>
            <person name="Nishida H."/>
            <person name="Kondo S."/>
            <person name="Matsumoto T."/>
            <person name="Suzuki Y."/>
            <person name="Yoshikawa H."/>
            <person name="Taylor T.D."/>
            <person name="Sugiyama J."/>
        </authorList>
    </citation>
    <scope>NUCLEOTIDE SEQUENCE [LARGE SCALE GENOMIC DNA]</scope>
    <source>
        <strain evidence="11">CBS 9802 / IAM 14324 / JCM 22182 / KY 12970</strain>
    </source>
</reference>
<dbReference type="PANTHER" id="PTHR31595:SF57">
    <property type="entry name" value="OS04G0481900 PROTEIN"/>
    <property type="match status" value="1"/>
</dbReference>
<evidence type="ECO:0000313" key="10">
    <source>
        <dbReference type="EMBL" id="GAA98265.1"/>
    </source>
</evidence>
<feature type="transmembrane region" description="Helical" evidence="8">
    <location>
        <begin position="183"/>
        <end position="210"/>
    </location>
</feature>
<evidence type="ECO:0000256" key="5">
    <source>
        <dbReference type="ARBA" id="ARBA00022692"/>
    </source>
</evidence>
<sequence>MNLLWLWSDRLQAMDDLSDLFSLVYRELNSVPPPPLLPTLCIFSLWLLQASLLYDSVQAQTPIIRRCRRCLAMISSSATIWYYLANPVRPATRTTSLLALPFGMFLLTMAIKLLDWGYTARPVLYVGLDDAIKESDGKEDVKGGLLARAKWTMKLFCTQRGIGWNFGPPVASQRSMPPNDSMFVARVVHAIVIRVIVGLPFTVIAAVSMFSDAGQLYGPSWIYVIYENLSNGTYTGPLVRMLAVISLVVQQVCYSDAGMLLLSLLGYTIDRIVPFDARLYPPMFPNSPWRATSIASLWSYHWHDQFRTPLRFVYLTATKATPGPKRFKRFVAVFAAMGVSGLWLHDIPFQLATSYKPFDWRLGFTTFFLWHAAAIAAEDVYRAITGRKVGGKLGWLWTMTICYITGHHARAYLLDAYKA</sequence>
<evidence type="ECO:0000256" key="8">
    <source>
        <dbReference type="SAM" id="Phobius"/>
    </source>
</evidence>
<evidence type="ECO:0000256" key="4">
    <source>
        <dbReference type="ARBA" id="ARBA00022679"/>
    </source>
</evidence>
<keyword evidence="7 8" id="KW-0472">Membrane</keyword>
<evidence type="ECO:0000259" key="9">
    <source>
        <dbReference type="Pfam" id="PF13813"/>
    </source>
</evidence>
<proteinExistence type="inferred from homology"/>
<keyword evidence="4" id="KW-0808">Transferase</keyword>
<evidence type="ECO:0000313" key="11">
    <source>
        <dbReference type="Proteomes" id="UP000009131"/>
    </source>
</evidence>
<dbReference type="EMBL" id="BABT02000150">
    <property type="protein sequence ID" value="GAA98265.1"/>
    <property type="molecule type" value="Genomic_DNA"/>
</dbReference>
<dbReference type="GO" id="GO:0016020">
    <property type="term" value="C:membrane"/>
    <property type="evidence" value="ECO:0007669"/>
    <property type="project" value="UniProtKB-SubCell"/>
</dbReference>
<evidence type="ECO:0000256" key="1">
    <source>
        <dbReference type="ARBA" id="ARBA00004141"/>
    </source>
</evidence>
<comment type="subcellular location">
    <subcellularLocation>
        <location evidence="1">Membrane</location>
        <topology evidence="1">Multi-pass membrane protein</topology>
    </subcellularLocation>
</comment>
<keyword evidence="5 8" id="KW-0812">Transmembrane</keyword>
<feature type="transmembrane region" description="Helical" evidence="8">
    <location>
        <begin position="327"/>
        <end position="344"/>
    </location>
</feature>
<dbReference type="HOGENOM" id="CLU_655660_0_0_1"/>
<evidence type="ECO:0000256" key="6">
    <source>
        <dbReference type="ARBA" id="ARBA00022989"/>
    </source>
</evidence>
<reference evidence="10 11" key="1">
    <citation type="journal article" date="2011" name="J. Gen. Appl. Microbiol.">
        <title>Draft genome sequencing of the enigmatic basidiomycete Mixia osmundae.</title>
        <authorList>
            <person name="Nishida H."/>
            <person name="Nagatsuka Y."/>
            <person name="Sugiyama J."/>
        </authorList>
    </citation>
    <scope>NUCLEOTIDE SEQUENCE [LARGE SCALE GENOMIC DNA]</scope>
    <source>
        <strain evidence="11">CBS 9802 / IAM 14324 / JCM 22182 / KY 12970</strain>
    </source>
</reference>
<name>G7E605_MIXOS</name>
<dbReference type="OrthoDB" id="1077582at2759"/>
<feature type="transmembrane region" description="Helical" evidence="8">
    <location>
        <begin position="364"/>
        <end position="381"/>
    </location>
</feature>
<feature type="transmembrane region" description="Helical" evidence="8">
    <location>
        <begin position="96"/>
        <end position="114"/>
    </location>
</feature>